<keyword evidence="3" id="KW-0862">Zinc</keyword>
<dbReference type="GO" id="GO:0051087">
    <property type="term" value="F:protein-folding chaperone binding"/>
    <property type="evidence" value="ECO:0007669"/>
    <property type="project" value="TreeGrafter"/>
</dbReference>
<dbReference type="AlphaFoldDB" id="A0A9Q1C4Z2"/>
<accession>A0A9Q1C4Z2</accession>
<organism evidence="6 7">
    <name type="scientific">Holothuria leucospilota</name>
    <name type="common">Black long sea cucumber</name>
    <name type="synonym">Mertensiothuria leucospilota</name>
    <dbReference type="NCBI Taxonomy" id="206669"/>
    <lineage>
        <taxon>Eukaryota</taxon>
        <taxon>Metazoa</taxon>
        <taxon>Echinodermata</taxon>
        <taxon>Eleutherozoa</taxon>
        <taxon>Echinozoa</taxon>
        <taxon>Holothuroidea</taxon>
        <taxon>Aspidochirotacea</taxon>
        <taxon>Aspidochirotida</taxon>
        <taxon>Holothuriidae</taxon>
        <taxon>Holothuria</taxon>
    </lineage>
</organism>
<comment type="caution">
    <text evidence="6">The sequence shown here is derived from an EMBL/GenBank/DDBJ whole genome shotgun (WGS) entry which is preliminary data.</text>
</comment>
<sequence>MLSTKLVLRWSQSSCLRRCLQQYHRSSSITWRIRDERKQYRTCKEKNTPVQLVGNHQVKVQTFGTSMKILQQRNLSCSPAFCESNAEDKQPVGKLDESDRYYLAFTCKVCQNRMSRTISKVAYSKGVVIVRCTGCNNLHLIADNLGWFQGGGKNIEEILAAKGESVKKSISEDTLEVTPDEM</sequence>
<reference evidence="6" key="1">
    <citation type="submission" date="2021-10" db="EMBL/GenBank/DDBJ databases">
        <title>Tropical sea cucumber genome reveals ecological adaptation and Cuvierian tubules defense mechanism.</title>
        <authorList>
            <person name="Chen T."/>
        </authorList>
    </citation>
    <scope>NUCLEOTIDE SEQUENCE</scope>
    <source>
        <strain evidence="6">Nanhai2018</strain>
        <tissue evidence="6">Muscle</tissue>
    </source>
</reference>
<dbReference type="PROSITE" id="PS51501">
    <property type="entry name" value="ZF_DNL"/>
    <property type="match status" value="1"/>
</dbReference>
<evidence type="ECO:0000256" key="2">
    <source>
        <dbReference type="ARBA" id="ARBA00022771"/>
    </source>
</evidence>
<keyword evidence="2 4" id="KW-0863">Zinc-finger</keyword>
<dbReference type="InterPro" id="IPR007853">
    <property type="entry name" value="Znf_DNL-typ"/>
</dbReference>
<protein>
    <submittedName>
        <fullName evidence="6">DNL-type zinc finger protein</fullName>
    </submittedName>
</protein>
<feature type="domain" description="DNL-type" evidence="5">
    <location>
        <begin position="96"/>
        <end position="182"/>
    </location>
</feature>
<gene>
    <name evidence="6" type="ORF">HOLleu_16314</name>
</gene>
<dbReference type="GO" id="GO:0006457">
    <property type="term" value="P:protein folding"/>
    <property type="evidence" value="ECO:0007669"/>
    <property type="project" value="TreeGrafter"/>
</dbReference>
<dbReference type="EMBL" id="JAIZAY010000007">
    <property type="protein sequence ID" value="KAJ8038786.1"/>
    <property type="molecule type" value="Genomic_DNA"/>
</dbReference>
<evidence type="ECO:0000256" key="4">
    <source>
        <dbReference type="PROSITE-ProRule" id="PRU00834"/>
    </source>
</evidence>
<proteinExistence type="predicted"/>
<dbReference type="PANTHER" id="PTHR20922">
    <property type="entry name" value="DNL-TYPE ZINC FINGER PROTEIN"/>
    <property type="match status" value="1"/>
</dbReference>
<name>A0A9Q1C4Z2_HOLLE</name>
<dbReference type="PANTHER" id="PTHR20922:SF13">
    <property type="entry name" value="DNL-TYPE ZINC FINGER PROTEIN"/>
    <property type="match status" value="1"/>
</dbReference>
<evidence type="ECO:0000259" key="5">
    <source>
        <dbReference type="PROSITE" id="PS51501"/>
    </source>
</evidence>
<dbReference type="GO" id="GO:0005739">
    <property type="term" value="C:mitochondrion"/>
    <property type="evidence" value="ECO:0007669"/>
    <property type="project" value="TreeGrafter"/>
</dbReference>
<keyword evidence="7" id="KW-1185">Reference proteome</keyword>
<dbReference type="Proteomes" id="UP001152320">
    <property type="component" value="Chromosome 7"/>
</dbReference>
<dbReference type="GO" id="GO:0030150">
    <property type="term" value="P:protein import into mitochondrial matrix"/>
    <property type="evidence" value="ECO:0007669"/>
    <property type="project" value="TreeGrafter"/>
</dbReference>
<dbReference type="Pfam" id="PF05180">
    <property type="entry name" value="zf-DNL"/>
    <property type="match status" value="1"/>
</dbReference>
<evidence type="ECO:0000313" key="6">
    <source>
        <dbReference type="EMBL" id="KAJ8038786.1"/>
    </source>
</evidence>
<dbReference type="OrthoDB" id="512667at2759"/>
<dbReference type="InterPro" id="IPR024158">
    <property type="entry name" value="Mt_import_TIM15"/>
</dbReference>
<dbReference type="GO" id="GO:0008270">
    <property type="term" value="F:zinc ion binding"/>
    <property type="evidence" value="ECO:0007669"/>
    <property type="project" value="UniProtKB-KW"/>
</dbReference>
<evidence type="ECO:0000256" key="3">
    <source>
        <dbReference type="ARBA" id="ARBA00022833"/>
    </source>
</evidence>
<evidence type="ECO:0000256" key="1">
    <source>
        <dbReference type="ARBA" id="ARBA00022723"/>
    </source>
</evidence>
<evidence type="ECO:0000313" key="7">
    <source>
        <dbReference type="Proteomes" id="UP001152320"/>
    </source>
</evidence>
<keyword evidence="1" id="KW-0479">Metal-binding</keyword>
<dbReference type="GO" id="GO:0050821">
    <property type="term" value="P:protein stabilization"/>
    <property type="evidence" value="ECO:0007669"/>
    <property type="project" value="TreeGrafter"/>
</dbReference>